<dbReference type="SUPFAM" id="SSF53335">
    <property type="entry name" value="S-adenosyl-L-methionine-dependent methyltransferases"/>
    <property type="match status" value="1"/>
</dbReference>
<keyword evidence="6" id="KW-1185">Reference proteome</keyword>
<dbReference type="EMBL" id="JAVRRF010000003">
    <property type="protein sequence ID" value="KAK5066978.1"/>
    <property type="molecule type" value="Genomic_DNA"/>
</dbReference>
<dbReference type="Proteomes" id="UP001345691">
    <property type="component" value="Unassembled WGS sequence"/>
</dbReference>
<dbReference type="PANTHER" id="PTHR43712">
    <property type="entry name" value="PUTATIVE (AFU_ORTHOLOGUE AFUA_4G14580)-RELATED"/>
    <property type="match status" value="1"/>
</dbReference>
<keyword evidence="1" id="KW-0489">Methyltransferase</keyword>
<dbReference type="InterPro" id="IPR036388">
    <property type="entry name" value="WH-like_DNA-bd_sf"/>
</dbReference>
<sequence>MDASPEEILALADQLNELAKSVATAQDPKTRKHQTSALVLQAKELIWKVQDPYDAAMDHIVNGYTISACLAASKLGIFEAVPPTGTASAKEVAERCNAAEELIGRSSFGIGRDYTANLISVRLMRQLTCVSIFNEVRLGEWAHNRLSIMHSEHVGAASGKWLYSVSLDEMAPAMYRLNHYLERFGNYSLLETYTETPHSWYYDMVGKNFWEVMNSSHDRIENFIRGLGLFDALHPVIAMFPFEEALQQGNSPNRPLMVDIGGGRGLALLEMRKGCPSLQGELVLQDRPCVLDDISAEDLPGVTKMAHDFFQEQPVRNAQVYYIRRVMHDWQDKDAARIMKAILPAMAKDSRIIISDMAIPEPVTARDAGAIWLDLMMMSIGGKERTVRDWERLAEMSGLKLMRVWQEHERFGPLCVVEYMLPDAGQHHFLNTGLDGAQDIHEEEMTTPKLTPANGEHLADPCLDGLDPKEVDWESSTVVGDREQSLEPQA</sequence>
<dbReference type="Gene3D" id="1.10.10.10">
    <property type="entry name" value="Winged helix-like DNA-binding domain superfamily/Winged helix DNA-binding domain"/>
    <property type="match status" value="1"/>
</dbReference>
<evidence type="ECO:0000313" key="6">
    <source>
        <dbReference type="Proteomes" id="UP001345691"/>
    </source>
</evidence>
<reference evidence="5 6" key="1">
    <citation type="submission" date="2023-08" db="EMBL/GenBank/DDBJ databases">
        <title>Black Yeasts Isolated from many extreme environments.</title>
        <authorList>
            <person name="Coleine C."/>
            <person name="Stajich J.E."/>
            <person name="Selbmann L."/>
        </authorList>
    </citation>
    <scope>NUCLEOTIDE SEQUENCE [LARGE SCALE GENOMIC DNA]</scope>
    <source>
        <strain evidence="5 6">CCFEE 6328</strain>
    </source>
</reference>
<gene>
    <name evidence="5" type="ORF">LTR69_002326</name>
</gene>
<comment type="caution">
    <text evidence="5">The sequence shown here is derived from an EMBL/GenBank/DDBJ whole genome shotgun (WGS) entry which is preliminary data.</text>
</comment>
<proteinExistence type="predicted"/>
<evidence type="ECO:0000313" key="5">
    <source>
        <dbReference type="EMBL" id="KAK5066978.1"/>
    </source>
</evidence>
<dbReference type="InterPro" id="IPR016461">
    <property type="entry name" value="COMT-like"/>
</dbReference>
<keyword evidence="2" id="KW-0808">Transferase</keyword>
<dbReference type="PROSITE" id="PS51683">
    <property type="entry name" value="SAM_OMT_II"/>
    <property type="match status" value="1"/>
</dbReference>
<name>A0ABR0JLZ0_9EURO</name>
<evidence type="ECO:0000256" key="1">
    <source>
        <dbReference type="ARBA" id="ARBA00022603"/>
    </source>
</evidence>
<keyword evidence="3" id="KW-0949">S-adenosyl-L-methionine</keyword>
<dbReference type="Gene3D" id="3.40.50.150">
    <property type="entry name" value="Vaccinia Virus protein VP39"/>
    <property type="match status" value="1"/>
</dbReference>
<dbReference type="PANTHER" id="PTHR43712:SF18">
    <property type="entry name" value="PUTATIVE (AFU_ORTHOLOGUE AFUA_4G14240)-RELATED"/>
    <property type="match status" value="1"/>
</dbReference>
<organism evidence="5 6">
    <name type="scientific">Exophiala sideris</name>
    <dbReference type="NCBI Taxonomy" id="1016849"/>
    <lineage>
        <taxon>Eukaryota</taxon>
        <taxon>Fungi</taxon>
        <taxon>Dikarya</taxon>
        <taxon>Ascomycota</taxon>
        <taxon>Pezizomycotina</taxon>
        <taxon>Eurotiomycetes</taxon>
        <taxon>Chaetothyriomycetidae</taxon>
        <taxon>Chaetothyriales</taxon>
        <taxon>Herpotrichiellaceae</taxon>
        <taxon>Exophiala</taxon>
    </lineage>
</organism>
<dbReference type="InterPro" id="IPR001077">
    <property type="entry name" value="COMT_C"/>
</dbReference>
<feature type="domain" description="O-methyltransferase C-terminal" evidence="4">
    <location>
        <begin position="200"/>
        <end position="398"/>
    </location>
</feature>
<evidence type="ECO:0000256" key="2">
    <source>
        <dbReference type="ARBA" id="ARBA00022679"/>
    </source>
</evidence>
<dbReference type="InterPro" id="IPR029063">
    <property type="entry name" value="SAM-dependent_MTases_sf"/>
</dbReference>
<evidence type="ECO:0000259" key="4">
    <source>
        <dbReference type="Pfam" id="PF00891"/>
    </source>
</evidence>
<evidence type="ECO:0000256" key="3">
    <source>
        <dbReference type="ARBA" id="ARBA00022691"/>
    </source>
</evidence>
<dbReference type="Pfam" id="PF00891">
    <property type="entry name" value="Methyltransf_2"/>
    <property type="match status" value="1"/>
</dbReference>
<protein>
    <recommendedName>
        <fullName evidence="4">O-methyltransferase C-terminal domain-containing protein</fullName>
    </recommendedName>
</protein>
<accession>A0ABR0JLZ0</accession>